<feature type="compositionally biased region" description="Basic and acidic residues" evidence="1">
    <location>
        <begin position="193"/>
        <end position="208"/>
    </location>
</feature>
<dbReference type="OrthoDB" id="6366673at2"/>
<evidence type="ECO:0000259" key="3">
    <source>
        <dbReference type="Pfam" id="PF13511"/>
    </source>
</evidence>
<gene>
    <name evidence="4" type="ORF">IQ22_01077</name>
</gene>
<dbReference type="Proteomes" id="UP000316905">
    <property type="component" value="Unassembled WGS sequence"/>
</dbReference>
<evidence type="ECO:0000313" key="5">
    <source>
        <dbReference type="Proteomes" id="UP000316905"/>
    </source>
</evidence>
<keyword evidence="5" id="KW-1185">Reference proteome</keyword>
<feature type="region of interest" description="Disordered" evidence="1">
    <location>
        <begin position="33"/>
        <end position="56"/>
    </location>
</feature>
<sequence length="208" mass="22725">MRAFIFILLLVQTLAAQAAVYTYVDAEGNRVFTDKPPRNSQAKPVDIAPTNTMHSGPRTIKLSPSTPVPAPNTALPTAAPTVASYEMLRILIPEPDATVRSNAGDLIVTATSEPDLMPGHFFRLVLDGQPVAEPSRSPVFSLQNIDRGTHQIAVEIITEGGVVIERTPNQPFHLQRTSLAQRRAINPCQEEDWGVRPECPAEDKPEDD</sequence>
<name>A0A562QIT1_9PSED</name>
<dbReference type="EMBL" id="VLKY01000003">
    <property type="protein sequence ID" value="TWI56625.1"/>
    <property type="molecule type" value="Genomic_DNA"/>
</dbReference>
<accession>A0A562QIT1</accession>
<evidence type="ECO:0000313" key="4">
    <source>
        <dbReference type="EMBL" id="TWI56625.1"/>
    </source>
</evidence>
<keyword evidence="2" id="KW-0732">Signal</keyword>
<proteinExistence type="predicted"/>
<evidence type="ECO:0000256" key="2">
    <source>
        <dbReference type="SAM" id="SignalP"/>
    </source>
</evidence>
<evidence type="ECO:0000256" key="1">
    <source>
        <dbReference type="SAM" id="MobiDB-lite"/>
    </source>
</evidence>
<organism evidence="4 5">
    <name type="scientific">Pseudomonas duriflava</name>
    <dbReference type="NCBI Taxonomy" id="459528"/>
    <lineage>
        <taxon>Bacteria</taxon>
        <taxon>Pseudomonadati</taxon>
        <taxon>Pseudomonadota</taxon>
        <taxon>Gammaproteobacteria</taxon>
        <taxon>Pseudomonadales</taxon>
        <taxon>Pseudomonadaceae</taxon>
        <taxon>Pseudomonas</taxon>
    </lineage>
</organism>
<dbReference type="Pfam" id="PF13511">
    <property type="entry name" value="DUF4124"/>
    <property type="match status" value="1"/>
</dbReference>
<feature type="signal peptide" evidence="2">
    <location>
        <begin position="1"/>
        <end position="18"/>
    </location>
</feature>
<dbReference type="InterPro" id="IPR025392">
    <property type="entry name" value="DUF4124"/>
</dbReference>
<dbReference type="AlphaFoldDB" id="A0A562QIT1"/>
<feature type="domain" description="DUF4124" evidence="3">
    <location>
        <begin position="8"/>
        <end position="53"/>
    </location>
</feature>
<feature type="region of interest" description="Disordered" evidence="1">
    <location>
        <begin position="189"/>
        <end position="208"/>
    </location>
</feature>
<protein>
    <submittedName>
        <fullName evidence="4">Uncharacterized protein DUF4124</fullName>
    </submittedName>
</protein>
<comment type="caution">
    <text evidence="4">The sequence shown here is derived from an EMBL/GenBank/DDBJ whole genome shotgun (WGS) entry which is preliminary data.</text>
</comment>
<dbReference type="RefSeq" id="WP_145139182.1">
    <property type="nucleotide sequence ID" value="NZ_VLKY01000003.1"/>
</dbReference>
<reference evidence="4 5" key="1">
    <citation type="journal article" date="2015" name="Stand. Genomic Sci.">
        <title>Genomic Encyclopedia of Bacterial and Archaeal Type Strains, Phase III: the genomes of soil and plant-associated and newly described type strains.</title>
        <authorList>
            <person name="Whitman W.B."/>
            <person name="Woyke T."/>
            <person name="Klenk H.P."/>
            <person name="Zhou Y."/>
            <person name="Lilburn T.G."/>
            <person name="Beck B.J."/>
            <person name="De Vos P."/>
            <person name="Vandamme P."/>
            <person name="Eisen J.A."/>
            <person name="Garrity G."/>
            <person name="Hugenholtz P."/>
            <person name="Kyrpides N.C."/>
        </authorList>
    </citation>
    <scope>NUCLEOTIDE SEQUENCE [LARGE SCALE GENOMIC DNA]</scope>
    <source>
        <strain evidence="4 5">CGMCC 1.6858</strain>
    </source>
</reference>
<feature type="chain" id="PRO_5021709442" evidence="2">
    <location>
        <begin position="19"/>
        <end position="208"/>
    </location>
</feature>